<dbReference type="Proteomes" id="UP000001542">
    <property type="component" value="Unassembled WGS sequence"/>
</dbReference>
<dbReference type="VEuPathDB" id="TrichDB:TVAG_175550"/>
<dbReference type="VEuPathDB" id="TrichDB:TVAGG3_0924520"/>
<dbReference type="PANTHER" id="PTHR45661:SF3">
    <property type="entry name" value="IG-LIKE DOMAIN-CONTAINING PROTEIN"/>
    <property type="match status" value="1"/>
</dbReference>
<keyword evidence="1" id="KW-0812">Transmembrane</keyword>
<reference evidence="2" key="1">
    <citation type="submission" date="2006-10" db="EMBL/GenBank/DDBJ databases">
        <authorList>
            <person name="Amadeo P."/>
            <person name="Zhao Q."/>
            <person name="Wortman J."/>
            <person name="Fraser-Liggett C."/>
            <person name="Carlton J."/>
        </authorList>
    </citation>
    <scope>NUCLEOTIDE SEQUENCE</scope>
    <source>
        <strain evidence="2">G3</strain>
    </source>
</reference>
<name>A2EAC3_TRIV3</name>
<accession>A2EAC3</accession>
<dbReference type="InParanoid" id="A2EAC3"/>
<dbReference type="Pfam" id="PF13306">
    <property type="entry name" value="LRR_5"/>
    <property type="match status" value="2"/>
</dbReference>
<dbReference type="AlphaFoldDB" id="A2EAC3"/>
<dbReference type="Gene3D" id="3.80.10.10">
    <property type="entry name" value="Ribonuclease Inhibitor"/>
    <property type="match status" value="2"/>
</dbReference>
<dbReference type="SUPFAM" id="SSF52058">
    <property type="entry name" value="L domain-like"/>
    <property type="match status" value="1"/>
</dbReference>
<proteinExistence type="predicted"/>
<dbReference type="InterPro" id="IPR026906">
    <property type="entry name" value="LRR_5"/>
</dbReference>
<dbReference type="InterPro" id="IPR053139">
    <property type="entry name" value="Surface_bspA-like"/>
</dbReference>
<sequence length="494" mass="56820">MENVERDEAIEYLKRIDSIEYVEKVTIPSDFVAISFKRINNPYLKEVHFSDTPNYYVDNNVIYSKDKLRLIGYPGGLDATEFTIPEHAIEIESDAFRGTEKLEKIIAHKDVKLTDGMFSFCTSIKSIEFKHEKITTFPNHCFAFCKKLITIKLSDASLVTSLGKYCFYGCESLQELTFNNELYFVDCGCFMNCLSLTNIDLTRVSAIYKQCFKSTADKLYVQLSTPLKIIDDEAFMDSGIKEFHCQDNLEIINKMAFCNCFSLKTFEFNENIKSIGFKTFSNTAITELFIPNSLMFIDLACFVGSEIDFKFSSEGHPLFYVENDCFMNIAKGLMFVTKNTDKYFEIPSTVKLIVDESFQNRNIYKVVVDPLKFGVDIKNYIQNSRIFCDKDDIYQDCRNIVSDVNNPDRYNKEGEYDPTYKIDNNIFDVKSDWPYVSELVTGLNDHNLFFQNKSLPFVDNFDNFGNLHAALIAIIAIVSTLITILSIVILNMSK</sequence>
<evidence type="ECO:0000313" key="2">
    <source>
        <dbReference type="EMBL" id="EAY10350.1"/>
    </source>
</evidence>
<reference evidence="2" key="2">
    <citation type="journal article" date="2007" name="Science">
        <title>Draft genome sequence of the sexually transmitted pathogen Trichomonas vaginalis.</title>
        <authorList>
            <person name="Carlton J.M."/>
            <person name="Hirt R.P."/>
            <person name="Silva J.C."/>
            <person name="Delcher A.L."/>
            <person name="Schatz M."/>
            <person name="Zhao Q."/>
            <person name="Wortman J.R."/>
            <person name="Bidwell S.L."/>
            <person name="Alsmark U.C.M."/>
            <person name="Besteiro S."/>
            <person name="Sicheritz-Ponten T."/>
            <person name="Noel C.J."/>
            <person name="Dacks J.B."/>
            <person name="Foster P.G."/>
            <person name="Simillion C."/>
            <person name="Van de Peer Y."/>
            <person name="Miranda-Saavedra D."/>
            <person name="Barton G.J."/>
            <person name="Westrop G.D."/>
            <person name="Mueller S."/>
            <person name="Dessi D."/>
            <person name="Fiori P.L."/>
            <person name="Ren Q."/>
            <person name="Paulsen I."/>
            <person name="Zhang H."/>
            <person name="Bastida-Corcuera F.D."/>
            <person name="Simoes-Barbosa A."/>
            <person name="Brown M.T."/>
            <person name="Hayes R.D."/>
            <person name="Mukherjee M."/>
            <person name="Okumura C.Y."/>
            <person name="Schneider R."/>
            <person name="Smith A.J."/>
            <person name="Vanacova S."/>
            <person name="Villalvazo M."/>
            <person name="Haas B.J."/>
            <person name="Pertea M."/>
            <person name="Feldblyum T.V."/>
            <person name="Utterback T.R."/>
            <person name="Shu C.L."/>
            <person name="Osoegawa K."/>
            <person name="de Jong P.J."/>
            <person name="Hrdy I."/>
            <person name="Horvathova L."/>
            <person name="Zubacova Z."/>
            <person name="Dolezal P."/>
            <person name="Malik S.B."/>
            <person name="Logsdon J.M. Jr."/>
            <person name="Henze K."/>
            <person name="Gupta A."/>
            <person name="Wang C.C."/>
            <person name="Dunne R.L."/>
            <person name="Upcroft J.A."/>
            <person name="Upcroft P."/>
            <person name="White O."/>
            <person name="Salzberg S.L."/>
            <person name="Tang P."/>
            <person name="Chiu C.-H."/>
            <person name="Lee Y.-S."/>
            <person name="Embley T.M."/>
            <person name="Coombs G.H."/>
            <person name="Mottram J.C."/>
            <person name="Tachezy J."/>
            <person name="Fraser-Liggett C.M."/>
            <person name="Johnson P.J."/>
        </authorList>
    </citation>
    <scope>NUCLEOTIDE SEQUENCE [LARGE SCALE GENOMIC DNA]</scope>
    <source>
        <strain evidence="2">G3</strain>
    </source>
</reference>
<keyword evidence="1" id="KW-1133">Transmembrane helix</keyword>
<dbReference type="PANTHER" id="PTHR45661">
    <property type="entry name" value="SURFACE ANTIGEN"/>
    <property type="match status" value="1"/>
</dbReference>
<organism evidence="2 3">
    <name type="scientific">Trichomonas vaginalis (strain ATCC PRA-98 / G3)</name>
    <dbReference type="NCBI Taxonomy" id="412133"/>
    <lineage>
        <taxon>Eukaryota</taxon>
        <taxon>Metamonada</taxon>
        <taxon>Parabasalia</taxon>
        <taxon>Trichomonadida</taxon>
        <taxon>Trichomonadidae</taxon>
        <taxon>Trichomonas</taxon>
    </lineage>
</organism>
<evidence type="ECO:0000256" key="1">
    <source>
        <dbReference type="SAM" id="Phobius"/>
    </source>
</evidence>
<keyword evidence="3" id="KW-1185">Reference proteome</keyword>
<dbReference type="InterPro" id="IPR032675">
    <property type="entry name" value="LRR_dom_sf"/>
</dbReference>
<dbReference type="KEGG" id="tva:4768284"/>
<dbReference type="RefSeq" id="XP_001322573.1">
    <property type="nucleotide sequence ID" value="XM_001322538.1"/>
</dbReference>
<keyword evidence="1" id="KW-0472">Membrane</keyword>
<protein>
    <submittedName>
        <fullName evidence="2">Surface antigen BspA-like</fullName>
    </submittedName>
</protein>
<evidence type="ECO:0000313" key="3">
    <source>
        <dbReference type="Proteomes" id="UP000001542"/>
    </source>
</evidence>
<feature type="transmembrane region" description="Helical" evidence="1">
    <location>
        <begin position="467"/>
        <end position="490"/>
    </location>
</feature>
<gene>
    <name evidence="2" type="ORF">TVAG_109340</name>
</gene>
<dbReference type="EMBL" id="DS113339">
    <property type="protein sequence ID" value="EAY10350.1"/>
    <property type="molecule type" value="Genomic_DNA"/>
</dbReference>